<keyword evidence="6 7" id="KW-0067">ATP-binding</keyword>
<dbReference type="SMART" id="SM00220">
    <property type="entry name" value="S_TKc"/>
    <property type="match status" value="1"/>
</dbReference>
<feature type="compositionally biased region" description="Low complexity" evidence="8">
    <location>
        <begin position="535"/>
        <end position="555"/>
    </location>
</feature>
<dbReference type="SUPFAM" id="SSF56112">
    <property type="entry name" value="Protein kinase-like (PK-like)"/>
    <property type="match status" value="1"/>
</dbReference>
<keyword evidence="9" id="KW-0812">Transmembrane</keyword>
<dbReference type="PROSITE" id="PS00107">
    <property type="entry name" value="PROTEIN_KINASE_ATP"/>
    <property type="match status" value="1"/>
</dbReference>
<accession>A0A0F6W3K5</accession>
<keyword evidence="5 11" id="KW-0418">Kinase</keyword>
<dbReference type="PROSITE" id="PS00108">
    <property type="entry name" value="PROTEIN_KINASE_ST"/>
    <property type="match status" value="1"/>
</dbReference>
<dbReference type="KEGG" id="samy:DB32_003749"/>
<dbReference type="PANTHER" id="PTHR43289">
    <property type="entry name" value="MITOGEN-ACTIVATED PROTEIN KINASE KINASE KINASE 20-RELATED"/>
    <property type="match status" value="1"/>
</dbReference>
<reference evidence="11 12" key="1">
    <citation type="submission" date="2015-03" db="EMBL/GenBank/DDBJ databases">
        <title>Genome assembly of Sandaracinus amylolyticus DSM 53668.</title>
        <authorList>
            <person name="Sharma G."/>
            <person name="Subramanian S."/>
        </authorList>
    </citation>
    <scope>NUCLEOTIDE SEQUENCE [LARGE SCALE GENOMIC DNA]</scope>
    <source>
        <strain evidence="11 12">DSM 53668</strain>
    </source>
</reference>
<feature type="domain" description="Protein kinase" evidence="10">
    <location>
        <begin position="38"/>
        <end position="308"/>
    </location>
</feature>
<dbReference type="PROSITE" id="PS50011">
    <property type="entry name" value="PROTEIN_KINASE_DOM"/>
    <property type="match status" value="1"/>
</dbReference>
<evidence type="ECO:0000256" key="7">
    <source>
        <dbReference type="PROSITE-ProRule" id="PRU10141"/>
    </source>
</evidence>
<evidence type="ECO:0000256" key="2">
    <source>
        <dbReference type="ARBA" id="ARBA00022527"/>
    </source>
</evidence>
<sequence>MSTNGNEAKAQHLHLVEDRPPSIPPPDPLIGRTLDGRYRIEAVLGEGGMGLVYRARHAMLNKPLAIKVLKPEVSRDTEVLTRFQQEAQSASAIGNQHIIDISDFGTLPDNSTYFVMEFLDGVSLTKAIESPQDKGGAPMAPERVVHIAKQLCDALGAAHERSIVHRDMKPDNVYLIKRGGDVDFVKVLDFGIAKVGGASSKLTKAGQVFGTPHYMSPEQCAGSNVDHRTDVYALGVILYEMACGRVPFDADNLMGILTKHMYEQPIAPHELPPPVQVPPGLEAVILKCLSKSADARYQSMAEVREDLVALEQGLTPRAVVEGVDRASGANMPRRDGTMPRMDGTGRMPVQSMMRMGVGDVAPEPPKSKLPMIVGIATVLMLLVGGGTAAFVMSQRPAVAETTTPVVSTPPPTPPTPPVTPPPTPEETGAGSIAAAEGTSTDVEGTAREAAPAVSPTIHLVSDPEGVEVWRGDELLGNTPFDLPRPAAGETLEVSLRKPGFQSQDVRLSSLTAPQVRIALVAERRRSGGGGRRQAEASSAGTAPQQHTTQPAQHHGVGQSEVLDPWR</sequence>
<dbReference type="EC" id="2.7.11.1" evidence="1"/>
<dbReference type="InterPro" id="IPR008271">
    <property type="entry name" value="Ser/Thr_kinase_AS"/>
</dbReference>
<dbReference type="FunFam" id="1.10.510.10:FF:000021">
    <property type="entry name" value="Serine/threonine protein kinase"/>
    <property type="match status" value="1"/>
</dbReference>
<evidence type="ECO:0000313" key="11">
    <source>
        <dbReference type="EMBL" id="AKF06600.1"/>
    </source>
</evidence>
<keyword evidence="12" id="KW-1185">Reference proteome</keyword>
<dbReference type="Gene3D" id="1.10.510.10">
    <property type="entry name" value="Transferase(Phosphotransferase) domain 1"/>
    <property type="match status" value="1"/>
</dbReference>
<evidence type="ECO:0000256" key="6">
    <source>
        <dbReference type="ARBA" id="ARBA00022840"/>
    </source>
</evidence>
<dbReference type="Pfam" id="PF00069">
    <property type="entry name" value="Pkinase"/>
    <property type="match status" value="1"/>
</dbReference>
<feature type="region of interest" description="Disordered" evidence="8">
    <location>
        <begin position="1"/>
        <end position="27"/>
    </location>
</feature>
<dbReference type="GO" id="GO:0004674">
    <property type="term" value="F:protein serine/threonine kinase activity"/>
    <property type="evidence" value="ECO:0007669"/>
    <property type="project" value="UniProtKB-KW"/>
</dbReference>
<feature type="compositionally biased region" description="Pro residues" evidence="8">
    <location>
        <begin position="407"/>
        <end position="424"/>
    </location>
</feature>
<feature type="region of interest" description="Disordered" evidence="8">
    <location>
        <begin position="401"/>
        <end position="430"/>
    </location>
</feature>
<organism evidence="11 12">
    <name type="scientific">Sandaracinus amylolyticus</name>
    <dbReference type="NCBI Taxonomy" id="927083"/>
    <lineage>
        <taxon>Bacteria</taxon>
        <taxon>Pseudomonadati</taxon>
        <taxon>Myxococcota</taxon>
        <taxon>Polyangia</taxon>
        <taxon>Polyangiales</taxon>
        <taxon>Sandaracinaceae</taxon>
        <taxon>Sandaracinus</taxon>
    </lineage>
</organism>
<keyword evidence="9" id="KW-1133">Transmembrane helix</keyword>
<dbReference type="STRING" id="927083.DB32_003749"/>
<dbReference type="Proteomes" id="UP000034883">
    <property type="component" value="Chromosome"/>
</dbReference>
<name>A0A0F6W3K5_9BACT</name>
<dbReference type="CDD" id="cd14014">
    <property type="entry name" value="STKc_PknB_like"/>
    <property type="match status" value="1"/>
</dbReference>
<dbReference type="PANTHER" id="PTHR43289:SF34">
    <property type="entry name" value="SERINE_THREONINE-PROTEIN KINASE YBDM-RELATED"/>
    <property type="match status" value="1"/>
</dbReference>
<feature type="region of interest" description="Disordered" evidence="8">
    <location>
        <begin position="521"/>
        <end position="566"/>
    </location>
</feature>
<feature type="binding site" evidence="7">
    <location>
        <position position="67"/>
    </location>
    <ligand>
        <name>ATP</name>
        <dbReference type="ChEBI" id="CHEBI:30616"/>
    </ligand>
</feature>
<evidence type="ECO:0000256" key="1">
    <source>
        <dbReference type="ARBA" id="ARBA00012513"/>
    </source>
</evidence>
<evidence type="ECO:0000256" key="4">
    <source>
        <dbReference type="ARBA" id="ARBA00022741"/>
    </source>
</evidence>
<dbReference type="InterPro" id="IPR017441">
    <property type="entry name" value="Protein_kinase_ATP_BS"/>
</dbReference>
<feature type="transmembrane region" description="Helical" evidence="9">
    <location>
        <begin position="369"/>
        <end position="391"/>
    </location>
</feature>
<dbReference type="EMBL" id="CP011125">
    <property type="protein sequence ID" value="AKF06600.1"/>
    <property type="molecule type" value="Genomic_DNA"/>
</dbReference>
<protein>
    <recommendedName>
        <fullName evidence="1">non-specific serine/threonine protein kinase</fullName>
        <ecNumber evidence="1">2.7.11.1</ecNumber>
    </recommendedName>
</protein>
<dbReference type="InterPro" id="IPR000719">
    <property type="entry name" value="Prot_kinase_dom"/>
</dbReference>
<keyword evidence="2 11" id="KW-0723">Serine/threonine-protein kinase</keyword>
<keyword evidence="9" id="KW-0472">Membrane</keyword>
<evidence type="ECO:0000256" key="8">
    <source>
        <dbReference type="SAM" id="MobiDB-lite"/>
    </source>
</evidence>
<evidence type="ECO:0000256" key="3">
    <source>
        <dbReference type="ARBA" id="ARBA00022679"/>
    </source>
</evidence>
<gene>
    <name evidence="11" type="ORF">DB32_003749</name>
</gene>
<dbReference type="Gene3D" id="3.30.200.20">
    <property type="entry name" value="Phosphorylase Kinase, domain 1"/>
    <property type="match status" value="1"/>
</dbReference>
<evidence type="ECO:0000256" key="9">
    <source>
        <dbReference type="SAM" id="Phobius"/>
    </source>
</evidence>
<keyword evidence="3" id="KW-0808">Transferase</keyword>
<dbReference type="AlphaFoldDB" id="A0A0F6W3K5"/>
<dbReference type="OrthoDB" id="9788659at2"/>
<proteinExistence type="predicted"/>
<dbReference type="RefSeq" id="WP_053233757.1">
    <property type="nucleotide sequence ID" value="NZ_CP011125.1"/>
</dbReference>
<evidence type="ECO:0000259" key="10">
    <source>
        <dbReference type="PROSITE" id="PS50011"/>
    </source>
</evidence>
<dbReference type="InterPro" id="IPR011009">
    <property type="entry name" value="Kinase-like_dom_sf"/>
</dbReference>
<evidence type="ECO:0000313" key="12">
    <source>
        <dbReference type="Proteomes" id="UP000034883"/>
    </source>
</evidence>
<keyword evidence="4 7" id="KW-0547">Nucleotide-binding</keyword>
<dbReference type="GO" id="GO:0005524">
    <property type="term" value="F:ATP binding"/>
    <property type="evidence" value="ECO:0007669"/>
    <property type="project" value="UniProtKB-UniRule"/>
</dbReference>
<evidence type="ECO:0000256" key="5">
    <source>
        <dbReference type="ARBA" id="ARBA00022777"/>
    </source>
</evidence>